<dbReference type="InterPro" id="IPR013083">
    <property type="entry name" value="Znf_RING/FYVE/PHD"/>
</dbReference>
<dbReference type="SUPFAM" id="SSF57845">
    <property type="entry name" value="B-box zinc-binding domain"/>
    <property type="match status" value="1"/>
</dbReference>
<organism evidence="7 8">
    <name type="scientific">Candidula unifasciata</name>
    <dbReference type="NCBI Taxonomy" id="100452"/>
    <lineage>
        <taxon>Eukaryota</taxon>
        <taxon>Metazoa</taxon>
        <taxon>Spiralia</taxon>
        <taxon>Lophotrochozoa</taxon>
        <taxon>Mollusca</taxon>
        <taxon>Gastropoda</taxon>
        <taxon>Heterobranchia</taxon>
        <taxon>Euthyneura</taxon>
        <taxon>Panpulmonata</taxon>
        <taxon>Eupulmonata</taxon>
        <taxon>Stylommatophora</taxon>
        <taxon>Helicina</taxon>
        <taxon>Helicoidea</taxon>
        <taxon>Geomitridae</taxon>
        <taxon>Candidula</taxon>
    </lineage>
</organism>
<evidence type="ECO:0000259" key="6">
    <source>
        <dbReference type="PROSITE" id="PS50119"/>
    </source>
</evidence>
<keyword evidence="8" id="KW-1185">Reference proteome</keyword>
<dbReference type="PROSITE" id="PS00518">
    <property type="entry name" value="ZF_RING_1"/>
    <property type="match status" value="1"/>
</dbReference>
<dbReference type="PROSITE" id="PS50119">
    <property type="entry name" value="ZF_BBOX"/>
    <property type="match status" value="1"/>
</dbReference>
<dbReference type="SMART" id="SM00184">
    <property type="entry name" value="RING"/>
    <property type="match status" value="1"/>
</dbReference>
<dbReference type="InterPro" id="IPR017907">
    <property type="entry name" value="Znf_RING_CS"/>
</dbReference>
<dbReference type="PANTHER" id="PTHR25462:SF296">
    <property type="entry name" value="MEIOTIC P26, ISOFORM F"/>
    <property type="match status" value="1"/>
</dbReference>
<sequence length="379" mass="42710">MANQGQQTERDMLSCGICAGLLKEPKTLACMHRFCERCLKDHIITVTAKGTGSRPGFSCPECREFIPAPGNSSIPSTWASLLKTDFVIQSLVEVHQLQQEVSVPTVSHPCPKHRDKEQELYCFDCLVTVCHLCAVISHRACRKIGTVAEAAQQRRATWQENARQISGLIFEARNIEKTRDRNMKAVANKKSCVEVEIRQAAERMRQAVTGEEKKLIHEVQTNYDALQQHDLKFWEYIINLETLEANVVTKLASSSDFDLIADSGVSDTLDTCRIESVVTNGDYQRYYENLQVVQYSFQPHSTPSLSPGKVQFLWHAPGYDGSDFPAPSCWQPSTSVEWQPSTSAASTVNPGYLLRRLPRTVNPRHLRRRLHTTVNIGHL</sequence>
<evidence type="ECO:0000259" key="5">
    <source>
        <dbReference type="PROSITE" id="PS50089"/>
    </source>
</evidence>
<comment type="caution">
    <text evidence="7">The sequence shown here is derived from an EMBL/GenBank/DDBJ whole genome shotgun (WGS) entry which is preliminary data.</text>
</comment>
<dbReference type="InterPro" id="IPR000315">
    <property type="entry name" value="Znf_B-box"/>
</dbReference>
<dbReference type="InterPro" id="IPR001841">
    <property type="entry name" value="Znf_RING"/>
</dbReference>
<dbReference type="EMBL" id="CAJHNH020003327">
    <property type="protein sequence ID" value="CAG5129018.1"/>
    <property type="molecule type" value="Genomic_DNA"/>
</dbReference>
<evidence type="ECO:0000313" key="7">
    <source>
        <dbReference type="EMBL" id="CAG5129018.1"/>
    </source>
</evidence>
<dbReference type="Gene3D" id="3.30.40.10">
    <property type="entry name" value="Zinc/RING finger domain, C3HC4 (zinc finger)"/>
    <property type="match status" value="1"/>
</dbReference>
<dbReference type="OrthoDB" id="9992988at2759"/>
<dbReference type="Pfam" id="PF00097">
    <property type="entry name" value="zf-C3HC4"/>
    <property type="match status" value="1"/>
</dbReference>
<protein>
    <submittedName>
        <fullName evidence="7">Uncharacterized protein</fullName>
    </submittedName>
</protein>
<feature type="domain" description="B box-type" evidence="6">
    <location>
        <begin position="110"/>
        <end position="149"/>
    </location>
</feature>
<dbReference type="PROSITE" id="PS50089">
    <property type="entry name" value="ZF_RING_2"/>
    <property type="match status" value="1"/>
</dbReference>
<feature type="domain" description="RING-type" evidence="5">
    <location>
        <begin position="15"/>
        <end position="63"/>
    </location>
</feature>
<dbReference type="GO" id="GO:0008270">
    <property type="term" value="F:zinc ion binding"/>
    <property type="evidence" value="ECO:0007669"/>
    <property type="project" value="UniProtKB-KW"/>
</dbReference>
<reference evidence="7" key="1">
    <citation type="submission" date="2021-04" db="EMBL/GenBank/DDBJ databases">
        <authorList>
            <consortium name="Molecular Ecology Group"/>
        </authorList>
    </citation>
    <scope>NUCLEOTIDE SEQUENCE</scope>
</reference>
<accession>A0A8S3ZMD7</accession>
<dbReference type="AlphaFoldDB" id="A0A8S3ZMD7"/>
<gene>
    <name evidence="7" type="ORF">CUNI_LOCUS14576</name>
</gene>
<evidence type="ECO:0000256" key="2">
    <source>
        <dbReference type="ARBA" id="ARBA00022771"/>
    </source>
</evidence>
<dbReference type="Proteomes" id="UP000678393">
    <property type="component" value="Unassembled WGS sequence"/>
</dbReference>
<dbReference type="Gene3D" id="3.30.160.60">
    <property type="entry name" value="Classic Zinc Finger"/>
    <property type="match status" value="1"/>
</dbReference>
<evidence type="ECO:0000256" key="4">
    <source>
        <dbReference type="PROSITE-ProRule" id="PRU00024"/>
    </source>
</evidence>
<evidence type="ECO:0000313" key="8">
    <source>
        <dbReference type="Proteomes" id="UP000678393"/>
    </source>
</evidence>
<keyword evidence="3" id="KW-0862">Zinc</keyword>
<proteinExistence type="predicted"/>
<dbReference type="SUPFAM" id="SSF57850">
    <property type="entry name" value="RING/U-box"/>
    <property type="match status" value="1"/>
</dbReference>
<name>A0A8S3ZMD7_9EUPU</name>
<keyword evidence="1" id="KW-0479">Metal-binding</keyword>
<evidence type="ECO:0000256" key="1">
    <source>
        <dbReference type="ARBA" id="ARBA00022723"/>
    </source>
</evidence>
<dbReference type="PANTHER" id="PTHR25462">
    <property type="entry name" value="BONUS, ISOFORM C-RELATED"/>
    <property type="match status" value="1"/>
</dbReference>
<dbReference type="InterPro" id="IPR018957">
    <property type="entry name" value="Znf_C3HC4_RING-type"/>
</dbReference>
<keyword evidence="2 4" id="KW-0863">Zinc-finger</keyword>
<evidence type="ECO:0000256" key="3">
    <source>
        <dbReference type="ARBA" id="ARBA00022833"/>
    </source>
</evidence>
<dbReference type="InterPro" id="IPR047153">
    <property type="entry name" value="TRIM45/56/19-like"/>
</dbReference>